<accession>A0A0H5RCM5</accession>
<reference evidence="2" key="1">
    <citation type="submission" date="2015-04" db="EMBL/GenBank/DDBJ databases">
        <title>The genome sequence of the plant pathogenic Rhizarian Plasmodiophora brassicae reveals insights in its biotrophic life cycle and the origin of chitin synthesis.</title>
        <authorList>
            <person name="Schwelm A."/>
            <person name="Fogelqvist J."/>
            <person name="Knaust A."/>
            <person name="Julke S."/>
            <person name="Lilja T."/>
            <person name="Dhandapani V."/>
            <person name="Bonilla-Rosso G."/>
            <person name="Karlsson M."/>
            <person name="Shevchenko A."/>
            <person name="Choi S.R."/>
            <person name="Kim H.G."/>
            <person name="Park J.Y."/>
            <person name="Lim Y.P."/>
            <person name="Ludwig-Muller J."/>
            <person name="Dixelius C."/>
        </authorList>
    </citation>
    <scope>NUCLEOTIDE SEQUENCE</scope>
    <source>
        <tissue evidence="2">Potato root galls</tissue>
    </source>
</reference>
<proteinExistence type="predicted"/>
<feature type="non-terminal residue" evidence="2">
    <location>
        <position position="1"/>
    </location>
</feature>
<protein>
    <submittedName>
        <fullName evidence="2">Uncharacterized protein</fullName>
    </submittedName>
</protein>
<feature type="transmembrane region" description="Helical" evidence="1">
    <location>
        <begin position="13"/>
        <end position="33"/>
    </location>
</feature>
<keyword evidence="1" id="KW-0472">Membrane</keyword>
<organism evidence="2">
    <name type="scientific">Spongospora subterranea</name>
    <dbReference type="NCBI Taxonomy" id="70186"/>
    <lineage>
        <taxon>Eukaryota</taxon>
        <taxon>Sar</taxon>
        <taxon>Rhizaria</taxon>
        <taxon>Endomyxa</taxon>
        <taxon>Phytomyxea</taxon>
        <taxon>Plasmodiophorida</taxon>
        <taxon>Plasmodiophoridae</taxon>
        <taxon>Spongospora</taxon>
    </lineage>
</organism>
<keyword evidence="1" id="KW-0812">Transmembrane</keyword>
<sequence length="102" mass="12326">SCFLSNEINLIDIRFREILIAGAIVLWPFHIWCRRRLLFARFHGHSLRNQYLRYNVQDPIIGGDIRSDDRDAIHHRHIRHIPTRLLDHDLFTVQRHQRLVQS</sequence>
<evidence type="ECO:0000313" key="2">
    <source>
        <dbReference type="EMBL" id="CRZ12015.1"/>
    </source>
</evidence>
<dbReference type="EMBL" id="HACM01011573">
    <property type="protein sequence ID" value="CRZ12015.1"/>
    <property type="molecule type" value="Transcribed_RNA"/>
</dbReference>
<evidence type="ECO:0000256" key="1">
    <source>
        <dbReference type="SAM" id="Phobius"/>
    </source>
</evidence>
<name>A0A0H5RCM5_9EUKA</name>
<dbReference type="AlphaFoldDB" id="A0A0H5RCM5"/>
<keyword evidence="1" id="KW-1133">Transmembrane helix</keyword>